<dbReference type="KEGG" id="sace:GIY23_00625"/>
<dbReference type="Gene3D" id="3.30.2010.20">
    <property type="match status" value="1"/>
</dbReference>
<evidence type="ECO:0000313" key="2">
    <source>
        <dbReference type="Proteomes" id="UP000371041"/>
    </source>
</evidence>
<dbReference type="Pfam" id="PF06262">
    <property type="entry name" value="Zincin_1"/>
    <property type="match status" value="1"/>
</dbReference>
<protein>
    <recommendedName>
        <fullName evidence="3">Metallopeptidase family protein</fullName>
    </recommendedName>
</protein>
<dbReference type="Proteomes" id="UP000371041">
    <property type="component" value="Chromosome"/>
</dbReference>
<dbReference type="EMBL" id="CP045929">
    <property type="protein sequence ID" value="QGK68270.1"/>
    <property type="molecule type" value="Genomic_DNA"/>
</dbReference>
<name>A0A5Q3Q382_9PSEU</name>
<accession>A0A5Q3Q382</accession>
<keyword evidence="2" id="KW-1185">Reference proteome</keyword>
<dbReference type="RefSeq" id="WP_154074879.1">
    <property type="nucleotide sequence ID" value="NZ_CP045929.1"/>
</dbReference>
<dbReference type="InterPro" id="IPR038555">
    <property type="entry name" value="Zincin_1_sf"/>
</dbReference>
<dbReference type="SUPFAM" id="SSF55486">
    <property type="entry name" value="Metalloproteases ('zincins'), catalytic domain"/>
    <property type="match status" value="1"/>
</dbReference>
<sequence length="116" mass="12951">MPVEMTQARFEELVSDALDLLPPEFQSAMNNVVVLVEDHNPEDPTLLGLYEGIALTERDSNYGGALPDHIWIYREPLLDMCSGEQEVVDEVAVTVVHEVAHHFGIDDAKLHELGWG</sequence>
<evidence type="ECO:0000313" key="1">
    <source>
        <dbReference type="EMBL" id="QGK68270.1"/>
    </source>
</evidence>
<reference evidence="2" key="1">
    <citation type="submission" date="2019-11" db="EMBL/GenBank/DDBJ databases">
        <title>The complete genome sequence of Saccharopolyspora sp. E2A.</title>
        <authorList>
            <person name="Zhang G."/>
        </authorList>
    </citation>
    <scope>NUCLEOTIDE SEQUENCE [LARGE SCALE GENOMIC DNA]</scope>
    <source>
        <strain evidence="2">E2A</strain>
    </source>
</reference>
<evidence type="ECO:0008006" key="3">
    <source>
        <dbReference type="Google" id="ProtNLM"/>
    </source>
</evidence>
<organism evidence="1 2">
    <name type="scientific">Allosaccharopolyspora coralli</name>
    <dbReference type="NCBI Taxonomy" id="2665642"/>
    <lineage>
        <taxon>Bacteria</taxon>
        <taxon>Bacillati</taxon>
        <taxon>Actinomycetota</taxon>
        <taxon>Actinomycetes</taxon>
        <taxon>Pseudonocardiales</taxon>
        <taxon>Pseudonocardiaceae</taxon>
        <taxon>Allosaccharopolyspora</taxon>
    </lineage>
</organism>
<gene>
    <name evidence="1" type="ORF">GIY23_00625</name>
</gene>
<proteinExistence type="predicted"/>
<dbReference type="InterPro" id="IPR010428">
    <property type="entry name" value="Zincin_1"/>
</dbReference>
<dbReference type="AlphaFoldDB" id="A0A5Q3Q382"/>
<dbReference type="CDD" id="cd12952">
    <property type="entry name" value="MMP_ACEL2062"/>
    <property type="match status" value="1"/>
</dbReference>